<dbReference type="Pfam" id="PF07645">
    <property type="entry name" value="EGF_CA"/>
    <property type="match status" value="2"/>
</dbReference>
<evidence type="ECO:0000256" key="4">
    <source>
        <dbReference type="ARBA" id="ARBA00023157"/>
    </source>
</evidence>
<dbReference type="PANTHER" id="PTHR24050:SF28">
    <property type="entry name" value="UROMODULIN-LIKE"/>
    <property type="match status" value="1"/>
</dbReference>
<feature type="domain" description="EGF-like" evidence="8">
    <location>
        <begin position="47"/>
        <end position="87"/>
    </location>
</feature>
<evidence type="ECO:0000256" key="7">
    <source>
        <dbReference type="SAM" id="Phobius"/>
    </source>
</evidence>
<dbReference type="InterPro" id="IPR000742">
    <property type="entry name" value="EGF"/>
</dbReference>
<keyword evidence="4" id="KW-1015">Disulfide bond</keyword>
<evidence type="ECO:0000256" key="3">
    <source>
        <dbReference type="ARBA" id="ARBA00022737"/>
    </source>
</evidence>
<keyword evidence="2" id="KW-0732">Signal</keyword>
<feature type="compositionally biased region" description="Basic and acidic residues" evidence="6">
    <location>
        <begin position="260"/>
        <end position="270"/>
    </location>
</feature>
<proteinExistence type="predicted"/>
<keyword evidence="7" id="KW-1133">Transmembrane helix</keyword>
<evidence type="ECO:0000256" key="2">
    <source>
        <dbReference type="ARBA" id="ARBA00022729"/>
    </source>
</evidence>
<dbReference type="InterPro" id="IPR018097">
    <property type="entry name" value="EGF_Ca-bd_CS"/>
</dbReference>
<protein>
    <recommendedName>
        <fullName evidence="8">EGF-like domain-containing protein</fullName>
    </recommendedName>
</protein>
<comment type="caution">
    <text evidence="9">The sequence shown here is derived from an EMBL/GenBank/DDBJ whole genome shotgun (WGS) entry which is preliminary data.</text>
</comment>
<feature type="transmembrane region" description="Helical" evidence="7">
    <location>
        <begin position="108"/>
        <end position="133"/>
    </location>
</feature>
<accession>A0ABN8N0R9</accession>
<keyword evidence="1 5" id="KW-0245">EGF-like domain</keyword>
<keyword evidence="7" id="KW-0472">Membrane</keyword>
<dbReference type="EMBL" id="CALNXK010000008">
    <property type="protein sequence ID" value="CAH3040617.1"/>
    <property type="molecule type" value="Genomic_DNA"/>
</dbReference>
<feature type="region of interest" description="Disordered" evidence="6">
    <location>
        <begin position="247"/>
        <end position="285"/>
    </location>
</feature>
<dbReference type="InterPro" id="IPR049883">
    <property type="entry name" value="NOTCH1_EGF-like"/>
</dbReference>
<keyword evidence="3" id="KW-0677">Repeat</keyword>
<dbReference type="InterPro" id="IPR000152">
    <property type="entry name" value="EGF-type_Asp/Asn_hydroxyl_site"/>
</dbReference>
<keyword evidence="7" id="KW-0812">Transmembrane</keyword>
<dbReference type="Proteomes" id="UP001159405">
    <property type="component" value="Unassembled WGS sequence"/>
</dbReference>
<evidence type="ECO:0000259" key="8">
    <source>
        <dbReference type="PROSITE" id="PS50026"/>
    </source>
</evidence>
<evidence type="ECO:0000313" key="9">
    <source>
        <dbReference type="EMBL" id="CAH3040617.1"/>
    </source>
</evidence>
<sequence length="285" mass="31992">EADECKDPVKSRDCTLSGQKCVNTVGGYECKCDPGFKHDAIRKKCLDVNECKIRKHNCSHHSYCQNTHGGFKCVCPKNYELSGTSCIPNDITRWTTPKYLLQDIMDGVWTRLVAAGAAGIIVLSLFVIVVLSCRKMCRKCAERKELKRLAYEEQLMFAAGMYDPDAMFFAEGEMGYPADEMFYPEEMGYLPEGMEYVPDGMGFPPEGMGFLPDGMGYPMDNMGYTEDMVYADEMGYNNEMGYPEEIYATTPTGPMATGENFDHEVPHTYYEDDDENSEGEGQVAP</sequence>
<dbReference type="PROSITE" id="PS00010">
    <property type="entry name" value="ASX_HYDROXYL"/>
    <property type="match status" value="1"/>
</dbReference>
<organism evidence="9 10">
    <name type="scientific">Porites lobata</name>
    <dbReference type="NCBI Taxonomy" id="104759"/>
    <lineage>
        <taxon>Eukaryota</taxon>
        <taxon>Metazoa</taxon>
        <taxon>Cnidaria</taxon>
        <taxon>Anthozoa</taxon>
        <taxon>Hexacorallia</taxon>
        <taxon>Scleractinia</taxon>
        <taxon>Fungiina</taxon>
        <taxon>Poritidae</taxon>
        <taxon>Porites</taxon>
    </lineage>
</organism>
<evidence type="ECO:0000256" key="1">
    <source>
        <dbReference type="ARBA" id="ARBA00022536"/>
    </source>
</evidence>
<dbReference type="PROSITE" id="PS01187">
    <property type="entry name" value="EGF_CA"/>
    <property type="match status" value="1"/>
</dbReference>
<evidence type="ECO:0000313" key="10">
    <source>
        <dbReference type="Proteomes" id="UP001159405"/>
    </source>
</evidence>
<dbReference type="PANTHER" id="PTHR24050">
    <property type="entry name" value="PA14 DOMAIN-CONTAINING PROTEIN"/>
    <property type="match status" value="1"/>
</dbReference>
<evidence type="ECO:0000256" key="6">
    <source>
        <dbReference type="SAM" id="MobiDB-lite"/>
    </source>
</evidence>
<dbReference type="SMART" id="SM00179">
    <property type="entry name" value="EGF_CA"/>
    <property type="match status" value="2"/>
</dbReference>
<feature type="non-terminal residue" evidence="9">
    <location>
        <position position="1"/>
    </location>
</feature>
<reference evidence="9 10" key="1">
    <citation type="submission" date="2022-05" db="EMBL/GenBank/DDBJ databases">
        <authorList>
            <consortium name="Genoscope - CEA"/>
            <person name="William W."/>
        </authorList>
    </citation>
    <scope>NUCLEOTIDE SEQUENCE [LARGE SCALE GENOMIC DNA]</scope>
</reference>
<gene>
    <name evidence="9" type="ORF">PLOB_00045792</name>
</gene>
<evidence type="ECO:0000256" key="5">
    <source>
        <dbReference type="PROSITE-ProRule" id="PRU00076"/>
    </source>
</evidence>
<dbReference type="InterPro" id="IPR052235">
    <property type="entry name" value="Nephronectin_domain"/>
</dbReference>
<comment type="caution">
    <text evidence="5">Lacks conserved residue(s) required for the propagation of feature annotation.</text>
</comment>
<dbReference type="Gene3D" id="2.10.25.10">
    <property type="entry name" value="Laminin"/>
    <property type="match status" value="2"/>
</dbReference>
<dbReference type="CDD" id="cd00054">
    <property type="entry name" value="EGF_CA"/>
    <property type="match status" value="2"/>
</dbReference>
<dbReference type="SMART" id="SM00181">
    <property type="entry name" value="EGF"/>
    <property type="match status" value="2"/>
</dbReference>
<dbReference type="SUPFAM" id="SSF57184">
    <property type="entry name" value="Growth factor receptor domain"/>
    <property type="match status" value="1"/>
</dbReference>
<name>A0ABN8N0R9_9CNID</name>
<dbReference type="PROSITE" id="PS50026">
    <property type="entry name" value="EGF_3"/>
    <property type="match status" value="1"/>
</dbReference>
<dbReference type="InterPro" id="IPR001881">
    <property type="entry name" value="EGF-like_Ca-bd_dom"/>
</dbReference>
<keyword evidence="10" id="KW-1185">Reference proteome</keyword>
<dbReference type="InterPro" id="IPR009030">
    <property type="entry name" value="Growth_fac_rcpt_cys_sf"/>
</dbReference>